<feature type="signal peptide" evidence="1">
    <location>
        <begin position="1"/>
        <end position="20"/>
    </location>
</feature>
<reference evidence="2 3" key="1">
    <citation type="journal article" date="2024" name="BMC Genomics">
        <title>De novo assembly and annotation of Popillia japonica's genome with initial clues to its potential as an invasive pest.</title>
        <authorList>
            <person name="Cucini C."/>
            <person name="Boschi S."/>
            <person name="Funari R."/>
            <person name="Cardaioli E."/>
            <person name="Iannotti N."/>
            <person name="Marturano G."/>
            <person name="Paoli F."/>
            <person name="Bruttini M."/>
            <person name="Carapelli A."/>
            <person name="Frati F."/>
            <person name="Nardi F."/>
        </authorList>
    </citation>
    <scope>NUCLEOTIDE SEQUENCE [LARGE SCALE GENOMIC DNA]</scope>
    <source>
        <strain evidence="2">DMR45628</strain>
    </source>
</reference>
<organism evidence="2 3">
    <name type="scientific">Popillia japonica</name>
    <name type="common">Japanese beetle</name>
    <dbReference type="NCBI Taxonomy" id="7064"/>
    <lineage>
        <taxon>Eukaryota</taxon>
        <taxon>Metazoa</taxon>
        <taxon>Ecdysozoa</taxon>
        <taxon>Arthropoda</taxon>
        <taxon>Hexapoda</taxon>
        <taxon>Insecta</taxon>
        <taxon>Pterygota</taxon>
        <taxon>Neoptera</taxon>
        <taxon>Endopterygota</taxon>
        <taxon>Coleoptera</taxon>
        <taxon>Polyphaga</taxon>
        <taxon>Scarabaeiformia</taxon>
        <taxon>Scarabaeidae</taxon>
        <taxon>Rutelinae</taxon>
        <taxon>Popillia</taxon>
    </lineage>
</organism>
<comment type="caution">
    <text evidence="2">The sequence shown here is derived from an EMBL/GenBank/DDBJ whole genome shotgun (WGS) entry which is preliminary data.</text>
</comment>
<dbReference type="AlphaFoldDB" id="A0AAW1MH74"/>
<protein>
    <submittedName>
        <fullName evidence="2">Uncharacterized protein</fullName>
    </submittedName>
</protein>
<evidence type="ECO:0000256" key="1">
    <source>
        <dbReference type="SAM" id="SignalP"/>
    </source>
</evidence>
<accession>A0AAW1MH74</accession>
<gene>
    <name evidence="2" type="ORF">QE152_g6663</name>
</gene>
<evidence type="ECO:0000313" key="2">
    <source>
        <dbReference type="EMBL" id="KAK9745738.1"/>
    </source>
</evidence>
<keyword evidence="3" id="KW-1185">Reference proteome</keyword>
<name>A0AAW1MH74_POPJA</name>
<dbReference type="EMBL" id="JASPKY010000046">
    <property type="protein sequence ID" value="KAK9745738.1"/>
    <property type="molecule type" value="Genomic_DNA"/>
</dbReference>
<evidence type="ECO:0000313" key="3">
    <source>
        <dbReference type="Proteomes" id="UP001458880"/>
    </source>
</evidence>
<dbReference type="Proteomes" id="UP001458880">
    <property type="component" value="Unassembled WGS sequence"/>
</dbReference>
<proteinExistence type="predicted"/>
<sequence>MISLKTIFTMLLIWQNVANGLHMLFAGDFQGAYKKYETGGGVSRMHHFISDTTIFVYVGNFFSAVPTKEKAELAKGVFDILKPAAIVRIYFYLIICC</sequence>
<feature type="chain" id="PRO_5043452542" evidence="1">
    <location>
        <begin position="21"/>
        <end position="97"/>
    </location>
</feature>
<keyword evidence="1" id="KW-0732">Signal</keyword>